<sequence>MDTDTQIISHRFWNVFFKIFVVFSLIAGIIVGSYGLSLYLQAKQDEHLFRPWQTICTLLDYQVVKHDCKSCGEDGCIVYTCYNQVYQIIYEIFNGTFVNSTIIFNDKQTQRTMKIGENYTCYYDEPHDVTFVKWEYEDQHTGLILLCVGYGIVGIDIFLIMTSITYQFLRKWMVKPTILLSKISFVRRRSDQKPIFIEF</sequence>
<accession>A0A815AM81</accession>
<proteinExistence type="predicted"/>
<feature type="transmembrane region" description="Helical" evidence="1">
    <location>
        <begin position="143"/>
        <end position="169"/>
    </location>
</feature>
<gene>
    <name evidence="2" type="ORF">EDS130_LOCUS28389</name>
</gene>
<dbReference type="Proteomes" id="UP000663852">
    <property type="component" value="Unassembled WGS sequence"/>
</dbReference>
<dbReference type="AlphaFoldDB" id="A0A815AM81"/>
<keyword evidence="1" id="KW-0812">Transmembrane</keyword>
<evidence type="ECO:0000256" key="1">
    <source>
        <dbReference type="SAM" id="Phobius"/>
    </source>
</evidence>
<evidence type="ECO:0000313" key="3">
    <source>
        <dbReference type="Proteomes" id="UP000663852"/>
    </source>
</evidence>
<dbReference type="EMBL" id="CAJNOJ010000184">
    <property type="protein sequence ID" value="CAF1258625.1"/>
    <property type="molecule type" value="Genomic_DNA"/>
</dbReference>
<keyword evidence="1" id="KW-1133">Transmembrane helix</keyword>
<protein>
    <submittedName>
        <fullName evidence="2">Uncharacterized protein</fullName>
    </submittedName>
</protein>
<name>A0A815AM81_ADIRI</name>
<dbReference type="OrthoDB" id="10314825at2759"/>
<evidence type="ECO:0000313" key="2">
    <source>
        <dbReference type="EMBL" id="CAF1258625.1"/>
    </source>
</evidence>
<feature type="transmembrane region" description="Helical" evidence="1">
    <location>
        <begin position="12"/>
        <end position="36"/>
    </location>
</feature>
<organism evidence="2 3">
    <name type="scientific">Adineta ricciae</name>
    <name type="common">Rotifer</name>
    <dbReference type="NCBI Taxonomy" id="249248"/>
    <lineage>
        <taxon>Eukaryota</taxon>
        <taxon>Metazoa</taxon>
        <taxon>Spiralia</taxon>
        <taxon>Gnathifera</taxon>
        <taxon>Rotifera</taxon>
        <taxon>Eurotatoria</taxon>
        <taxon>Bdelloidea</taxon>
        <taxon>Adinetida</taxon>
        <taxon>Adinetidae</taxon>
        <taxon>Adineta</taxon>
    </lineage>
</organism>
<keyword evidence="1" id="KW-0472">Membrane</keyword>
<comment type="caution">
    <text evidence="2">The sequence shown here is derived from an EMBL/GenBank/DDBJ whole genome shotgun (WGS) entry which is preliminary data.</text>
</comment>
<reference evidence="2" key="1">
    <citation type="submission" date="2021-02" db="EMBL/GenBank/DDBJ databases">
        <authorList>
            <person name="Nowell W R."/>
        </authorList>
    </citation>
    <scope>NUCLEOTIDE SEQUENCE</scope>
</reference>